<evidence type="ECO:0000256" key="8">
    <source>
        <dbReference type="ARBA" id="ARBA00023316"/>
    </source>
</evidence>
<dbReference type="PANTHER" id="PTHR33392">
    <property type="entry name" value="POLYISOPRENYL-TEICHOIC ACID--PEPTIDOGLYCAN TEICHOIC ACID TRANSFERASE TAGU"/>
    <property type="match status" value="1"/>
</dbReference>
<evidence type="ECO:0000313" key="13">
    <source>
        <dbReference type="Proteomes" id="UP000189761"/>
    </source>
</evidence>
<keyword evidence="6 9" id="KW-1133">Transmembrane helix</keyword>
<protein>
    <recommendedName>
        <fullName evidence="9">Polyisoprenyl-teichoic acid--peptidoglycan teichoic acid transferase TagU</fullName>
        <ecNumber evidence="9">2.7.8.-</ecNumber>
    </recommendedName>
</protein>
<dbReference type="PANTHER" id="PTHR33392:SF6">
    <property type="entry name" value="POLYISOPRENYL-TEICHOIC ACID--PEPTIDOGLYCAN TEICHOIC ACID TRANSFERASE TAGU"/>
    <property type="match status" value="1"/>
</dbReference>
<comment type="caution">
    <text evidence="12">The sequence shown here is derived from an EMBL/GenBank/DDBJ whole genome shotgun (WGS) entry which is preliminary data.</text>
</comment>
<evidence type="ECO:0000256" key="5">
    <source>
        <dbReference type="ARBA" id="ARBA00022968"/>
    </source>
</evidence>
<evidence type="ECO:0000256" key="9">
    <source>
        <dbReference type="HAMAP-Rule" id="MF_01140"/>
    </source>
</evidence>
<comment type="function">
    <text evidence="9">May catalyze the final step in cell wall teichoic acid biosynthesis, the transfer of the anionic cell wall polymers (APs) from their lipid-linked precursor to the cell wall peptidoglycan (PG).</text>
</comment>
<keyword evidence="4 9" id="KW-0812">Transmembrane</keyword>
<evidence type="ECO:0000256" key="4">
    <source>
        <dbReference type="ARBA" id="ARBA00022692"/>
    </source>
</evidence>
<evidence type="ECO:0000256" key="1">
    <source>
        <dbReference type="ARBA" id="ARBA00006068"/>
    </source>
</evidence>
<evidence type="ECO:0000313" key="12">
    <source>
        <dbReference type="EMBL" id="OOP68429.1"/>
    </source>
</evidence>
<dbReference type="Pfam" id="PF03816">
    <property type="entry name" value="LytR_cpsA_psr"/>
    <property type="match status" value="1"/>
</dbReference>
<dbReference type="HAMAP" id="MF_01140">
    <property type="entry name" value="TagU_transferase"/>
    <property type="match status" value="1"/>
</dbReference>
<dbReference type="EC" id="2.7.8.-" evidence="9"/>
<dbReference type="InterPro" id="IPR023734">
    <property type="entry name" value="TagU"/>
</dbReference>
<feature type="topological domain" description="Cytoplasmic" evidence="9">
    <location>
        <begin position="1"/>
        <end position="10"/>
    </location>
</feature>
<dbReference type="GO" id="GO:0005886">
    <property type="term" value="C:plasma membrane"/>
    <property type="evidence" value="ECO:0007669"/>
    <property type="project" value="UniProtKB-SubCell"/>
</dbReference>
<dbReference type="Gene3D" id="3.40.630.190">
    <property type="entry name" value="LCP protein"/>
    <property type="match status" value="1"/>
</dbReference>
<dbReference type="EMBL" id="MTLA01000109">
    <property type="protein sequence ID" value="OOP68429.1"/>
    <property type="molecule type" value="Genomic_DNA"/>
</dbReference>
<comment type="subcellular location">
    <subcellularLocation>
        <location evidence="9">Cell membrane</location>
        <topology evidence="9">Single-pass type II membrane protein</topology>
    </subcellularLocation>
</comment>
<dbReference type="AlphaFoldDB" id="A0A8E2I842"/>
<accession>A0A8E2I842</accession>
<keyword evidence="8 9" id="KW-0961">Cell wall biogenesis/degradation</keyword>
<keyword evidence="7 9" id="KW-0472">Membrane</keyword>
<keyword evidence="3 9" id="KW-0808">Transferase</keyword>
<dbReference type="RefSeq" id="WP_078110134.1">
    <property type="nucleotide sequence ID" value="NZ_CP065424.1"/>
</dbReference>
<evidence type="ECO:0000259" key="11">
    <source>
        <dbReference type="Pfam" id="PF03816"/>
    </source>
</evidence>
<dbReference type="NCBIfam" id="NF006897">
    <property type="entry name" value="PRK09379.1"/>
    <property type="match status" value="1"/>
</dbReference>
<organism evidence="12 13">
    <name type="scientific">Heyndrickxia oleronia</name>
    <dbReference type="NCBI Taxonomy" id="38875"/>
    <lineage>
        <taxon>Bacteria</taxon>
        <taxon>Bacillati</taxon>
        <taxon>Bacillota</taxon>
        <taxon>Bacilli</taxon>
        <taxon>Bacillales</taxon>
        <taxon>Bacillaceae</taxon>
        <taxon>Heyndrickxia</taxon>
    </lineage>
</organism>
<feature type="domain" description="Cell envelope-related transcriptional attenuator" evidence="11">
    <location>
        <begin position="85"/>
        <end position="227"/>
    </location>
</feature>
<proteinExistence type="inferred from homology"/>
<evidence type="ECO:0000256" key="7">
    <source>
        <dbReference type="ARBA" id="ARBA00023136"/>
    </source>
</evidence>
<keyword evidence="13" id="KW-1185">Reference proteome</keyword>
<dbReference type="GO" id="GO:0070726">
    <property type="term" value="P:cell wall assembly"/>
    <property type="evidence" value="ECO:0007669"/>
    <property type="project" value="UniProtKB-UniRule"/>
</dbReference>
<name>A0A8E2I842_9BACI</name>
<keyword evidence="5 9" id="KW-0735">Signal-anchor</keyword>
<gene>
    <name evidence="9" type="primary">tagU</name>
    <name evidence="12" type="ORF">BWZ43_10475</name>
</gene>
<feature type="topological domain" description="Extracellular" evidence="9">
    <location>
        <begin position="32"/>
        <end position="321"/>
    </location>
</feature>
<dbReference type="Proteomes" id="UP000189761">
    <property type="component" value="Unassembled WGS sequence"/>
</dbReference>
<dbReference type="InterPro" id="IPR050922">
    <property type="entry name" value="LytR/CpsA/Psr_CW_biosynth"/>
</dbReference>
<comment type="similarity">
    <text evidence="1 9">Belongs to the LytR/CpsA/Psr (LCP) family.</text>
</comment>
<dbReference type="NCBIfam" id="TIGR00350">
    <property type="entry name" value="lytR_cpsA_psr"/>
    <property type="match status" value="1"/>
</dbReference>
<evidence type="ECO:0000256" key="3">
    <source>
        <dbReference type="ARBA" id="ARBA00022679"/>
    </source>
</evidence>
<reference evidence="12 13" key="1">
    <citation type="submission" date="2017-01" db="EMBL/GenBank/DDBJ databases">
        <title>Draft genome sequence of Bacillus oleronius.</title>
        <authorList>
            <person name="Allam M."/>
        </authorList>
    </citation>
    <scope>NUCLEOTIDE SEQUENCE [LARGE SCALE GENOMIC DNA]</scope>
    <source>
        <strain evidence="12 13">DSM 9356</strain>
    </source>
</reference>
<evidence type="ECO:0000256" key="6">
    <source>
        <dbReference type="ARBA" id="ARBA00022989"/>
    </source>
</evidence>
<feature type="transmembrane region" description="Helical" evidence="10">
    <location>
        <begin position="12"/>
        <end position="34"/>
    </location>
</feature>
<evidence type="ECO:0000256" key="10">
    <source>
        <dbReference type="SAM" id="Phobius"/>
    </source>
</evidence>
<dbReference type="GO" id="GO:0016780">
    <property type="term" value="F:phosphotransferase activity, for other substituted phosphate groups"/>
    <property type="evidence" value="ECO:0007669"/>
    <property type="project" value="UniProtKB-UniRule"/>
</dbReference>
<keyword evidence="2 9" id="KW-1003">Cell membrane</keyword>
<comment type="pathway">
    <text evidence="9">Cell wall biogenesis.</text>
</comment>
<dbReference type="InterPro" id="IPR004474">
    <property type="entry name" value="LytR_CpsA_psr"/>
</dbReference>
<evidence type="ECO:0000256" key="2">
    <source>
        <dbReference type="ARBA" id="ARBA00022475"/>
    </source>
</evidence>
<sequence>MEEKKSRKKKILIIVLSILGVFILGGGAFAYSVYHNINQTAKKIHQPVVKREQPVKREKEVTLKERDPFSVLLLGVDKRKNDKGRSDTIIVLTVNPNKKSVEMLSIPRDTRTEIVGKGTIDKINHAYAFGDVEMSMDTVEKFLGIPIDYYVMVNMQGFKDVVNAVGGVDVKNDLEFTAGKETFAVGNLHLNGSQALKYSRMRHDDPRGDFGRQMRQRQIIDSILEKGASISSLWTYDDILDAVSKNLKTNLTLDDMVDIQSKYKDLRHNIKQFQINGDGKMIDGVWYYLVPEEERQAVSNRLKEHLELPATTESVKTETPQ</sequence>